<keyword evidence="7" id="KW-1185">Reference proteome</keyword>
<protein>
    <recommendedName>
        <fullName evidence="3">4a-hydroxytetrahydrobiopterin dehydratase</fullName>
        <ecNumber evidence="3">4.2.1.96</ecNumber>
    </recommendedName>
</protein>
<evidence type="ECO:0000256" key="4">
    <source>
        <dbReference type="ARBA" id="ARBA00023239"/>
    </source>
</evidence>
<dbReference type="Pfam" id="PF01329">
    <property type="entry name" value="Pterin_4a"/>
    <property type="match status" value="1"/>
</dbReference>
<keyword evidence="5" id="KW-0812">Transmembrane</keyword>
<dbReference type="AlphaFoldDB" id="A0A059J9T7"/>
<reference evidence="6 7" key="1">
    <citation type="submission" date="2014-02" db="EMBL/GenBank/DDBJ databases">
        <title>The Genome Sequence of Trichophyton interdigitale MR816.</title>
        <authorList>
            <consortium name="The Broad Institute Genomics Platform"/>
            <person name="Cuomo C.A."/>
            <person name="White T.C."/>
            <person name="Graser Y."/>
            <person name="Martinez-Rossi N."/>
            <person name="Heitman J."/>
            <person name="Young S.K."/>
            <person name="Zeng Q."/>
            <person name="Gargeya S."/>
            <person name="Abouelleil A."/>
            <person name="Alvarado L."/>
            <person name="Chapman S.B."/>
            <person name="Gainer-Dewar J."/>
            <person name="Goldberg J."/>
            <person name="Griggs A."/>
            <person name="Gujja S."/>
            <person name="Hansen M."/>
            <person name="Howarth C."/>
            <person name="Imamovic A."/>
            <person name="Larimer J."/>
            <person name="Martinez D."/>
            <person name="Murphy C."/>
            <person name="Pearson M.D."/>
            <person name="Persinoti G."/>
            <person name="Poon T."/>
            <person name="Priest M."/>
            <person name="Roberts A.D."/>
            <person name="Saif S."/>
            <person name="Shea T.D."/>
            <person name="Sykes S.N."/>
            <person name="Wortman J."/>
            <person name="Nusbaum C."/>
            <person name="Birren B."/>
        </authorList>
    </citation>
    <scope>NUCLEOTIDE SEQUENCE [LARGE SCALE GENOMIC DNA]</scope>
    <source>
        <strain evidence="6 7">MR816</strain>
    </source>
</reference>
<comment type="catalytic activity">
    <reaction evidence="1">
        <text>(4aS,6R)-4a-hydroxy-L-erythro-5,6,7,8-tetrahydrobiopterin = (6R)-L-erythro-6,7-dihydrobiopterin + H2O</text>
        <dbReference type="Rhea" id="RHEA:11920"/>
        <dbReference type="ChEBI" id="CHEBI:15377"/>
        <dbReference type="ChEBI" id="CHEBI:15642"/>
        <dbReference type="ChEBI" id="CHEBI:43120"/>
        <dbReference type="EC" id="4.2.1.96"/>
    </reaction>
</comment>
<evidence type="ECO:0000256" key="5">
    <source>
        <dbReference type="SAM" id="Phobius"/>
    </source>
</evidence>
<dbReference type="GO" id="GO:0006729">
    <property type="term" value="P:tetrahydrobiopterin biosynthetic process"/>
    <property type="evidence" value="ECO:0007669"/>
    <property type="project" value="InterPro"/>
</dbReference>
<proteinExistence type="inferred from homology"/>
<dbReference type="SUPFAM" id="SSF55248">
    <property type="entry name" value="PCD-like"/>
    <property type="match status" value="1"/>
</dbReference>
<name>A0A059J9T7_TRIIM</name>
<accession>A0A059J9T7</accession>
<dbReference type="HOGENOM" id="CLU_1511664_0_0_1"/>
<evidence type="ECO:0000256" key="2">
    <source>
        <dbReference type="ARBA" id="ARBA00006472"/>
    </source>
</evidence>
<dbReference type="OrthoDB" id="277398at2759"/>
<dbReference type="Gene3D" id="3.30.1360.20">
    <property type="entry name" value="Transcriptional coactivator/pterin dehydratase"/>
    <property type="match status" value="1"/>
</dbReference>
<evidence type="ECO:0000313" key="7">
    <source>
        <dbReference type="Proteomes" id="UP000024533"/>
    </source>
</evidence>
<feature type="transmembrane region" description="Helical" evidence="5">
    <location>
        <begin position="95"/>
        <end position="113"/>
    </location>
</feature>
<comment type="caution">
    <text evidence="6">The sequence shown here is derived from an EMBL/GenBank/DDBJ whole genome shotgun (WGS) entry which is preliminary data.</text>
</comment>
<sequence length="178" mass="20004">MIASVHRLYMARRLFAQPVSVRSCLFSSTSTPIVAPGVSESQVSDELRVLLKAGWVLDQPRSGIEKSYYFKTYTKCQDFFNTVAIRSKAKNHHSTMIIVNTAVLIVLIIPVMADLLTLCFRKLALSTFTGQPIIPVGSHPSIPSWLDTVTSSQHRLELWTRARARNAILHQHRRCLAS</sequence>
<dbReference type="EMBL" id="AOKY01000253">
    <property type="protein sequence ID" value="KDB24569.1"/>
    <property type="molecule type" value="Genomic_DNA"/>
</dbReference>
<evidence type="ECO:0000313" key="6">
    <source>
        <dbReference type="EMBL" id="KDB24569.1"/>
    </source>
</evidence>
<dbReference type="InterPro" id="IPR036428">
    <property type="entry name" value="PCD_sf"/>
</dbReference>
<dbReference type="STRING" id="1215338.A0A059J9T7"/>
<keyword evidence="5" id="KW-1133">Transmembrane helix</keyword>
<comment type="similarity">
    <text evidence="2">Belongs to the pterin-4-alpha-carbinolamine dehydratase family.</text>
</comment>
<keyword evidence="5" id="KW-0472">Membrane</keyword>
<evidence type="ECO:0000256" key="1">
    <source>
        <dbReference type="ARBA" id="ARBA00001554"/>
    </source>
</evidence>
<dbReference type="EC" id="4.2.1.96" evidence="3"/>
<dbReference type="Proteomes" id="UP000024533">
    <property type="component" value="Unassembled WGS sequence"/>
</dbReference>
<dbReference type="InterPro" id="IPR001533">
    <property type="entry name" value="Pterin_deHydtase"/>
</dbReference>
<organism evidence="6 7">
    <name type="scientific">Trichophyton interdigitale (strain MR816)</name>
    <dbReference type="NCBI Taxonomy" id="1215338"/>
    <lineage>
        <taxon>Eukaryota</taxon>
        <taxon>Fungi</taxon>
        <taxon>Dikarya</taxon>
        <taxon>Ascomycota</taxon>
        <taxon>Pezizomycotina</taxon>
        <taxon>Eurotiomycetes</taxon>
        <taxon>Eurotiomycetidae</taxon>
        <taxon>Onygenales</taxon>
        <taxon>Arthrodermataceae</taxon>
        <taxon>Trichophyton</taxon>
    </lineage>
</organism>
<dbReference type="GO" id="GO:0008124">
    <property type="term" value="F:4-alpha-hydroxytetrahydrobiopterin dehydratase activity"/>
    <property type="evidence" value="ECO:0007669"/>
    <property type="project" value="UniProtKB-EC"/>
</dbReference>
<evidence type="ECO:0000256" key="3">
    <source>
        <dbReference type="ARBA" id="ARBA00013252"/>
    </source>
</evidence>
<gene>
    <name evidence="6" type="ORF">H109_03537</name>
</gene>
<keyword evidence="4" id="KW-0456">Lyase</keyword>